<evidence type="ECO:0000256" key="13">
    <source>
        <dbReference type="SAM" id="Coils"/>
    </source>
</evidence>
<keyword evidence="9" id="KW-0472">Membrane</keyword>
<keyword evidence="3 12" id="KW-0813">Transport</keyword>
<dbReference type="PRINTS" id="PR01078">
    <property type="entry name" value="AMINACHANNEL"/>
</dbReference>
<evidence type="ECO:0000256" key="3">
    <source>
        <dbReference type="ARBA" id="ARBA00022448"/>
    </source>
</evidence>
<comment type="subcellular location">
    <subcellularLocation>
        <location evidence="1">Membrane</location>
        <topology evidence="1">Multi-pass membrane protein</topology>
    </subcellularLocation>
</comment>
<proteinExistence type="inferred from homology"/>
<comment type="similarity">
    <text evidence="2 12">Belongs to the amiloride-sensitive sodium channel (TC 1.A.6) family.</text>
</comment>
<accession>A0AAN8WKV4</accession>
<dbReference type="Proteomes" id="UP001381693">
    <property type="component" value="Unassembled WGS sequence"/>
</dbReference>
<evidence type="ECO:0000256" key="1">
    <source>
        <dbReference type="ARBA" id="ARBA00004141"/>
    </source>
</evidence>
<evidence type="ECO:0000256" key="8">
    <source>
        <dbReference type="ARBA" id="ARBA00023065"/>
    </source>
</evidence>
<dbReference type="PANTHER" id="PTHR11690:SF248">
    <property type="entry name" value="PICKPOCKET 17, ISOFORM A"/>
    <property type="match status" value="1"/>
</dbReference>
<evidence type="ECO:0000256" key="10">
    <source>
        <dbReference type="ARBA" id="ARBA00023201"/>
    </source>
</evidence>
<reference evidence="14 15" key="1">
    <citation type="submission" date="2023-11" db="EMBL/GenBank/DDBJ databases">
        <title>Halocaridina rubra genome assembly.</title>
        <authorList>
            <person name="Smith C."/>
        </authorList>
    </citation>
    <scope>NUCLEOTIDE SEQUENCE [LARGE SCALE GENOMIC DNA]</scope>
    <source>
        <strain evidence="14">EP-1</strain>
        <tissue evidence="14">Whole</tissue>
    </source>
</reference>
<evidence type="ECO:0000256" key="5">
    <source>
        <dbReference type="ARBA" id="ARBA00022692"/>
    </source>
</evidence>
<evidence type="ECO:0000256" key="11">
    <source>
        <dbReference type="ARBA" id="ARBA00023303"/>
    </source>
</evidence>
<keyword evidence="10 12" id="KW-0739">Sodium transport</keyword>
<dbReference type="AlphaFoldDB" id="A0AAN8WKV4"/>
<keyword evidence="8 12" id="KW-0406">Ion transport</keyword>
<evidence type="ECO:0000256" key="6">
    <source>
        <dbReference type="ARBA" id="ARBA00022989"/>
    </source>
</evidence>
<keyword evidence="11 12" id="KW-0407">Ion channel</keyword>
<dbReference type="GO" id="GO:0015280">
    <property type="term" value="F:ligand-gated sodium channel activity"/>
    <property type="evidence" value="ECO:0007669"/>
    <property type="project" value="TreeGrafter"/>
</dbReference>
<dbReference type="InterPro" id="IPR001873">
    <property type="entry name" value="ENaC"/>
</dbReference>
<dbReference type="Gene3D" id="2.60.470.10">
    <property type="entry name" value="Acid-sensing ion channels like domains"/>
    <property type="match status" value="1"/>
</dbReference>
<protein>
    <submittedName>
        <fullName evidence="14">Uncharacterized protein</fullName>
    </submittedName>
</protein>
<evidence type="ECO:0000256" key="4">
    <source>
        <dbReference type="ARBA" id="ARBA00022461"/>
    </source>
</evidence>
<evidence type="ECO:0000256" key="12">
    <source>
        <dbReference type="RuleBase" id="RU000679"/>
    </source>
</evidence>
<comment type="caution">
    <text evidence="14">The sequence shown here is derived from an EMBL/GenBank/DDBJ whole genome shotgun (WGS) entry which is preliminary data.</text>
</comment>
<name>A0AAN8WKV4_HALRR</name>
<dbReference type="GO" id="GO:0005886">
    <property type="term" value="C:plasma membrane"/>
    <property type="evidence" value="ECO:0007669"/>
    <property type="project" value="TreeGrafter"/>
</dbReference>
<evidence type="ECO:0000256" key="7">
    <source>
        <dbReference type="ARBA" id="ARBA00023053"/>
    </source>
</evidence>
<dbReference type="Pfam" id="PF00858">
    <property type="entry name" value="ASC"/>
    <property type="match status" value="1"/>
</dbReference>
<keyword evidence="4 12" id="KW-0894">Sodium channel</keyword>
<feature type="coiled-coil region" evidence="13">
    <location>
        <begin position="465"/>
        <end position="492"/>
    </location>
</feature>
<organism evidence="14 15">
    <name type="scientific">Halocaridina rubra</name>
    <name type="common">Hawaiian red shrimp</name>
    <dbReference type="NCBI Taxonomy" id="373956"/>
    <lineage>
        <taxon>Eukaryota</taxon>
        <taxon>Metazoa</taxon>
        <taxon>Ecdysozoa</taxon>
        <taxon>Arthropoda</taxon>
        <taxon>Crustacea</taxon>
        <taxon>Multicrustacea</taxon>
        <taxon>Malacostraca</taxon>
        <taxon>Eumalacostraca</taxon>
        <taxon>Eucarida</taxon>
        <taxon>Decapoda</taxon>
        <taxon>Pleocyemata</taxon>
        <taxon>Caridea</taxon>
        <taxon>Atyoidea</taxon>
        <taxon>Atyidae</taxon>
        <taxon>Halocaridina</taxon>
    </lineage>
</organism>
<keyword evidence="5 12" id="KW-0812">Transmembrane</keyword>
<keyword evidence="6" id="KW-1133">Transmembrane helix</keyword>
<evidence type="ECO:0000256" key="2">
    <source>
        <dbReference type="ARBA" id="ARBA00007193"/>
    </source>
</evidence>
<keyword evidence="13" id="KW-0175">Coiled coil</keyword>
<evidence type="ECO:0000313" key="15">
    <source>
        <dbReference type="Proteomes" id="UP001381693"/>
    </source>
</evidence>
<keyword evidence="7" id="KW-0915">Sodium</keyword>
<dbReference type="PANTHER" id="PTHR11690">
    <property type="entry name" value="AMILORIDE-SENSITIVE SODIUM CHANNEL-RELATED"/>
    <property type="match status" value="1"/>
</dbReference>
<sequence length="504" mass="56970">MPGYVEYSPPRLLCSMCDGSHPTCWARHWLNEWRDNSLSDGSLKMMLLKQKSNFLDLARLYSPNHEDQETFAIPPEDFVFACAFDRGPCDHTSFYSWPSDHYSRCYTFNSPNVENATTVTPWPKMITQAGPKNSLHLTLNIESGLSILTPEVGVRVIIHSPHLLPVPEEEGFNLGPGSSSISVSRTLFERLDDPHGTCNEDYDYKMPFMYSRKLCNELCLERAIRERCECRSGVSPAYNALGHNPDHQCDKTHPGDRALFTEICMAMVSRDHLGGYLNCQCHEACREMDFRSQVTSSKINPQYYSHLHQNRKAVPSLCSSDMEMINLEIYLESMSYEVISESPTYTWDLLLSNVGGFMGLFIGMSVVTILELLELAFDLLTVLFKPKTPSSSPPDEENDQATISLSKCNRRDKMLIKPPISILLSHHVPPVIPTFSGNPGIGTVSWINGEKDEEKNDPFVNSKILKLLLLEHHEMNKELSSLKMEQVALKQQCGGVCSEQKTRC</sequence>
<evidence type="ECO:0000313" key="14">
    <source>
        <dbReference type="EMBL" id="KAK7062955.1"/>
    </source>
</evidence>
<gene>
    <name evidence="14" type="ORF">SK128_018663</name>
</gene>
<evidence type="ECO:0000256" key="9">
    <source>
        <dbReference type="ARBA" id="ARBA00023136"/>
    </source>
</evidence>
<keyword evidence="15" id="KW-1185">Reference proteome</keyword>
<dbReference type="EMBL" id="JAXCGZ010021002">
    <property type="protein sequence ID" value="KAK7062955.1"/>
    <property type="molecule type" value="Genomic_DNA"/>
</dbReference>